<dbReference type="Proteomes" id="UP000215405">
    <property type="component" value="Unassembled WGS sequence"/>
</dbReference>
<dbReference type="CDD" id="cd05466">
    <property type="entry name" value="PBP2_LTTR_substrate"/>
    <property type="match status" value="1"/>
</dbReference>
<dbReference type="InterPro" id="IPR005119">
    <property type="entry name" value="LysR_subst-bd"/>
</dbReference>
<gene>
    <name evidence="6" type="ORF">B7H23_03815</name>
</gene>
<dbReference type="PANTHER" id="PTHR30419:SF31">
    <property type="entry name" value="BLR3139 PROTEIN"/>
    <property type="match status" value="1"/>
</dbReference>
<comment type="similarity">
    <text evidence="1">Belongs to the LysR transcriptional regulatory family.</text>
</comment>
<dbReference type="InterPro" id="IPR000847">
    <property type="entry name" value="LysR_HTH_N"/>
</dbReference>
<dbReference type="SUPFAM" id="SSF46785">
    <property type="entry name" value="Winged helix' DNA-binding domain"/>
    <property type="match status" value="1"/>
</dbReference>
<dbReference type="InterPro" id="IPR036388">
    <property type="entry name" value="WH-like_DNA-bd_sf"/>
</dbReference>
<dbReference type="InterPro" id="IPR050950">
    <property type="entry name" value="HTH-type_LysR_regulators"/>
</dbReference>
<dbReference type="PRINTS" id="PR00039">
    <property type="entry name" value="HTHLYSR"/>
</dbReference>
<dbReference type="OrthoDB" id="9775392at2"/>
<dbReference type="RefSeq" id="WP_094076029.1">
    <property type="nucleotide sequence ID" value="NZ_KZ851842.1"/>
</dbReference>
<dbReference type="FunFam" id="1.10.10.10:FF:000001">
    <property type="entry name" value="LysR family transcriptional regulator"/>
    <property type="match status" value="1"/>
</dbReference>
<dbReference type="PROSITE" id="PS50931">
    <property type="entry name" value="HTH_LYSR"/>
    <property type="match status" value="1"/>
</dbReference>
<dbReference type="GO" id="GO:0003700">
    <property type="term" value="F:DNA-binding transcription factor activity"/>
    <property type="evidence" value="ECO:0007669"/>
    <property type="project" value="InterPro"/>
</dbReference>
<dbReference type="InterPro" id="IPR036390">
    <property type="entry name" value="WH_DNA-bd_sf"/>
</dbReference>
<keyword evidence="4" id="KW-0804">Transcription</keyword>
<feature type="domain" description="HTH lysR-type" evidence="5">
    <location>
        <begin position="1"/>
        <end position="57"/>
    </location>
</feature>
<comment type="caution">
    <text evidence="6">The sequence shown here is derived from an EMBL/GenBank/DDBJ whole genome shotgun (WGS) entry which is preliminary data.</text>
</comment>
<evidence type="ECO:0000313" key="6">
    <source>
        <dbReference type="EMBL" id="OXT02067.1"/>
    </source>
</evidence>
<evidence type="ECO:0000256" key="1">
    <source>
        <dbReference type="ARBA" id="ARBA00009437"/>
    </source>
</evidence>
<dbReference type="Gene3D" id="3.40.190.290">
    <property type="match status" value="1"/>
</dbReference>
<keyword evidence="7" id="KW-1185">Reference proteome</keyword>
<reference evidence="7" key="1">
    <citation type="journal article" date="2017" name="Int. J. Syst. Evol. Microbiol.">
        <title>Notoacmeibacter marinus gen. nov., sp. nov., isolated from the gut of a limpet and proposal of Notoacmeibacteraceae fam. nov. in the order Rhizobiales of the class Alphaproteobacteria.</title>
        <authorList>
            <person name="Huang Z."/>
            <person name="Guo F."/>
            <person name="Lai Q."/>
        </authorList>
    </citation>
    <scope>NUCLEOTIDE SEQUENCE [LARGE SCALE GENOMIC DNA]</scope>
    <source>
        <strain evidence="7">XMTR2A4</strain>
    </source>
</reference>
<evidence type="ECO:0000256" key="4">
    <source>
        <dbReference type="ARBA" id="ARBA00023163"/>
    </source>
</evidence>
<dbReference type="GO" id="GO:0005829">
    <property type="term" value="C:cytosol"/>
    <property type="evidence" value="ECO:0007669"/>
    <property type="project" value="TreeGrafter"/>
</dbReference>
<evidence type="ECO:0000256" key="2">
    <source>
        <dbReference type="ARBA" id="ARBA00023015"/>
    </source>
</evidence>
<dbReference type="SUPFAM" id="SSF53850">
    <property type="entry name" value="Periplasmic binding protein-like II"/>
    <property type="match status" value="1"/>
</dbReference>
<organism evidence="6 7">
    <name type="scientific">Notoacmeibacter marinus</name>
    <dbReference type="NCBI Taxonomy" id="1876515"/>
    <lineage>
        <taxon>Bacteria</taxon>
        <taxon>Pseudomonadati</taxon>
        <taxon>Pseudomonadota</taxon>
        <taxon>Alphaproteobacteria</taxon>
        <taxon>Hyphomicrobiales</taxon>
        <taxon>Notoacmeibacteraceae</taxon>
        <taxon>Notoacmeibacter</taxon>
    </lineage>
</organism>
<dbReference type="PANTHER" id="PTHR30419">
    <property type="entry name" value="HTH-TYPE TRANSCRIPTIONAL REGULATOR YBHD"/>
    <property type="match status" value="1"/>
</dbReference>
<sequence length="297" mass="31861">MQDRLEMLIALVREEHFGRAAEALGITQPSLSFGIRALEDRLGAPLVRRGSRYQGLTAEGERVYERALRIVAETRALRDDVRGSAGELSGLVRFGVVPTALPLAAELVARTQGKHPGLRFRILSRTASEIAEGLERLELEAGLSYTMGLEDRPLKVHPIHAEHSCLLVHEDHELASRKSVGWADVGAAAPCLLTPGMTNRAIVEARLREAGITPSPSVDSNSIMALVTLVALGGHSLVLPERLAGAIAGAGPIRRIAIKDRQSTTSDPQIALLLPSRHKLPGSLVALREAANRLAAV</sequence>
<evidence type="ECO:0000313" key="7">
    <source>
        <dbReference type="Proteomes" id="UP000215405"/>
    </source>
</evidence>
<accession>A0A231V1R8</accession>
<name>A0A231V1R8_9HYPH</name>
<evidence type="ECO:0000256" key="3">
    <source>
        <dbReference type="ARBA" id="ARBA00023125"/>
    </source>
</evidence>
<protein>
    <recommendedName>
        <fullName evidence="5">HTH lysR-type domain-containing protein</fullName>
    </recommendedName>
</protein>
<keyword evidence="3" id="KW-0238">DNA-binding</keyword>
<dbReference type="AlphaFoldDB" id="A0A231V1R8"/>
<dbReference type="EMBL" id="NBYO01000001">
    <property type="protein sequence ID" value="OXT02067.1"/>
    <property type="molecule type" value="Genomic_DNA"/>
</dbReference>
<dbReference type="Pfam" id="PF03466">
    <property type="entry name" value="LysR_substrate"/>
    <property type="match status" value="1"/>
</dbReference>
<dbReference type="Gene3D" id="1.10.10.10">
    <property type="entry name" value="Winged helix-like DNA-binding domain superfamily/Winged helix DNA-binding domain"/>
    <property type="match status" value="1"/>
</dbReference>
<dbReference type="Pfam" id="PF00126">
    <property type="entry name" value="HTH_1"/>
    <property type="match status" value="1"/>
</dbReference>
<keyword evidence="2" id="KW-0805">Transcription regulation</keyword>
<dbReference type="GO" id="GO:0003677">
    <property type="term" value="F:DNA binding"/>
    <property type="evidence" value="ECO:0007669"/>
    <property type="project" value="UniProtKB-KW"/>
</dbReference>
<evidence type="ECO:0000259" key="5">
    <source>
        <dbReference type="PROSITE" id="PS50931"/>
    </source>
</evidence>
<proteinExistence type="inferred from homology"/>